<keyword evidence="2" id="KW-1185">Reference proteome</keyword>
<accession>A0A3M9MD73</accession>
<dbReference type="EMBL" id="RJJD01000021">
    <property type="protein sequence ID" value="RNI22538.1"/>
    <property type="molecule type" value="Genomic_DNA"/>
</dbReference>
<gene>
    <name evidence="1" type="ORF">EFB08_20785</name>
</gene>
<dbReference type="AlphaFoldDB" id="A0A3M9MD73"/>
<protein>
    <submittedName>
        <fullName evidence="1">Uncharacterized protein</fullName>
    </submittedName>
</protein>
<evidence type="ECO:0000313" key="1">
    <source>
        <dbReference type="EMBL" id="RNI22538.1"/>
    </source>
</evidence>
<sequence length="249" mass="28904">MRLRTEVKLLLSAAFVFFIQGKVSAQKAENTAETPSSSASFPVSLYQKATKEESHLLNGPEYVDIRRANHEGHPFFFRDEKTLGNVHYDGATYEEVPLLYNLVTDEVILYRNGLLLQKLVKEKLASFQLNGHQFIRLEIADTTTNTPLRTGFYDVMHDGNTKLLVKRQKEKQDLIVDQKLLERFTSIDKFYIQQGPAYHQVKSGRSVYNVFSDQKKELKKYARSKKLKFRKQREESILALVLYYDSLKK</sequence>
<dbReference type="RefSeq" id="WP_123128894.1">
    <property type="nucleotide sequence ID" value="NZ_RJJD01000021.1"/>
</dbReference>
<proteinExistence type="predicted"/>
<reference evidence="1 2" key="1">
    <citation type="submission" date="2018-11" db="EMBL/GenBank/DDBJ databases">
        <title>Rufibacter latericius sp. nov., isolated from water in Baiyang Lake.</title>
        <authorList>
            <person name="Yang Y."/>
        </authorList>
    </citation>
    <scope>NUCLEOTIDE SEQUENCE [LARGE SCALE GENOMIC DNA]</scope>
    <source>
        <strain evidence="1 2">R-22-1c-1</strain>
    </source>
</reference>
<dbReference type="OrthoDB" id="655382at2"/>
<evidence type="ECO:0000313" key="2">
    <source>
        <dbReference type="Proteomes" id="UP000272117"/>
    </source>
</evidence>
<name>A0A3M9MD73_9BACT</name>
<dbReference type="Proteomes" id="UP000272117">
    <property type="component" value="Unassembled WGS sequence"/>
</dbReference>
<comment type="caution">
    <text evidence="1">The sequence shown here is derived from an EMBL/GenBank/DDBJ whole genome shotgun (WGS) entry which is preliminary data.</text>
</comment>
<organism evidence="1 2">
    <name type="scientific">Rufibacter latericius</name>
    <dbReference type="NCBI Taxonomy" id="2487040"/>
    <lineage>
        <taxon>Bacteria</taxon>
        <taxon>Pseudomonadati</taxon>
        <taxon>Bacteroidota</taxon>
        <taxon>Cytophagia</taxon>
        <taxon>Cytophagales</taxon>
        <taxon>Hymenobacteraceae</taxon>
        <taxon>Rufibacter</taxon>
    </lineage>
</organism>